<protein>
    <submittedName>
        <fullName evidence="2">Uncharacterized protein</fullName>
    </submittedName>
</protein>
<proteinExistence type="predicted"/>
<dbReference type="Proteomes" id="UP000070444">
    <property type="component" value="Unassembled WGS sequence"/>
</dbReference>
<organism evidence="2 3">
    <name type="scientific">Conidiobolus coronatus (strain ATCC 28846 / CBS 209.66 / NRRL 28638)</name>
    <name type="common">Delacroixia coronata</name>
    <dbReference type="NCBI Taxonomy" id="796925"/>
    <lineage>
        <taxon>Eukaryota</taxon>
        <taxon>Fungi</taxon>
        <taxon>Fungi incertae sedis</taxon>
        <taxon>Zoopagomycota</taxon>
        <taxon>Entomophthoromycotina</taxon>
        <taxon>Entomophthoromycetes</taxon>
        <taxon>Entomophthorales</taxon>
        <taxon>Ancylistaceae</taxon>
        <taxon>Conidiobolus</taxon>
    </lineage>
</organism>
<sequence length="148" mass="16383">TPINEASQKIEKLFNTPDSLAIKLPSGKSIALETSTKVDEASYRNLFINESKYLNTRDALFTYKLTKSEAGLPSEKPEDWPTYPFGPLLIETLEYMGYTLKDSYKNSVNSSEPKKGGDKADSKSGNNSSIVKVNLGFLVVIASVYLLF</sequence>
<feature type="region of interest" description="Disordered" evidence="1">
    <location>
        <begin position="106"/>
        <end position="125"/>
    </location>
</feature>
<name>A0A137NVN9_CONC2</name>
<dbReference type="EMBL" id="KQ964686">
    <property type="protein sequence ID" value="KXN66836.1"/>
    <property type="molecule type" value="Genomic_DNA"/>
</dbReference>
<evidence type="ECO:0000313" key="3">
    <source>
        <dbReference type="Proteomes" id="UP000070444"/>
    </source>
</evidence>
<accession>A0A137NVN9</accession>
<reference evidence="2 3" key="1">
    <citation type="journal article" date="2015" name="Genome Biol. Evol.">
        <title>Phylogenomic analyses indicate that early fungi evolved digesting cell walls of algal ancestors of land plants.</title>
        <authorList>
            <person name="Chang Y."/>
            <person name="Wang S."/>
            <person name="Sekimoto S."/>
            <person name="Aerts A.L."/>
            <person name="Choi C."/>
            <person name="Clum A."/>
            <person name="LaButti K.M."/>
            <person name="Lindquist E.A."/>
            <person name="Yee Ngan C."/>
            <person name="Ohm R.A."/>
            <person name="Salamov A.A."/>
            <person name="Grigoriev I.V."/>
            <person name="Spatafora J.W."/>
            <person name="Berbee M.L."/>
        </authorList>
    </citation>
    <scope>NUCLEOTIDE SEQUENCE [LARGE SCALE GENOMIC DNA]</scope>
    <source>
        <strain evidence="2 3">NRRL 28638</strain>
    </source>
</reference>
<feature type="non-terminal residue" evidence="2">
    <location>
        <position position="1"/>
    </location>
</feature>
<evidence type="ECO:0000313" key="2">
    <source>
        <dbReference type="EMBL" id="KXN66836.1"/>
    </source>
</evidence>
<keyword evidence="3" id="KW-1185">Reference proteome</keyword>
<evidence type="ECO:0000256" key="1">
    <source>
        <dbReference type="SAM" id="MobiDB-lite"/>
    </source>
</evidence>
<feature type="compositionally biased region" description="Basic and acidic residues" evidence="1">
    <location>
        <begin position="112"/>
        <end position="122"/>
    </location>
</feature>
<gene>
    <name evidence="2" type="ORF">CONCODRAFT_11251</name>
</gene>
<dbReference type="AlphaFoldDB" id="A0A137NVN9"/>